<keyword evidence="8" id="KW-1185">Reference proteome</keyword>
<comment type="similarity">
    <text evidence="2">Belongs to the autoinducer-2 exporter (AI-2E) (TC 2.A.86) family.</text>
</comment>
<evidence type="ECO:0000313" key="8">
    <source>
        <dbReference type="Proteomes" id="UP000245999"/>
    </source>
</evidence>
<dbReference type="EMBL" id="CP029145">
    <property type="protein sequence ID" value="AWM34827.1"/>
    <property type="molecule type" value="Genomic_DNA"/>
</dbReference>
<feature type="transmembrane region" description="Helical" evidence="6">
    <location>
        <begin position="72"/>
        <end position="94"/>
    </location>
</feature>
<dbReference type="InterPro" id="IPR002549">
    <property type="entry name" value="AI-2E-like"/>
</dbReference>
<feature type="transmembrane region" description="Helical" evidence="6">
    <location>
        <begin position="204"/>
        <end position="225"/>
    </location>
</feature>
<evidence type="ECO:0000256" key="1">
    <source>
        <dbReference type="ARBA" id="ARBA00004141"/>
    </source>
</evidence>
<feature type="transmembrane region" description="Helical" evidence="6">
    <location>
        <begin position="17"/>
        <end position="36"/>
    </location>
</feature>
<dbReference type="KEGG" id="hnv:DDQ68_19820"/>
<evidence type="ECO:0000313" key="7">
    <source>
        <dbReference type="EMBL" id="AWM34827.1"/>
    </source>
</evidence>
<dbReference type="OrthoDB" id="9773730at2"/>
<proteinExistence type="inferred from homology"/>
<feature type="transmembrane region" description="Helical" evidence="6">
    <location>
        <begin position="269"/>
        <end position="290"/>
    </location>
</feature>
<evidence type="ECO:0000256" key="2">
    <source>
        <dbReference type="ARBA" id="ARBA00009773"/>
    </source>
</evidence>
<dbReference type="PANTHER" id="PTHR21716">
    <property type="entry name" value="TRANSMEMBRANE PROTEIN"/>
    <property type="match status" value="1"/>
</dbReference>
<dbReference type="PANTHER" id="PTHR21716:SF4">
    <property type="entry name" value="TRANSMEMBRANE PROTEIN 245"/>
    <property type="match status" value="1"/>
</dbReference>
<dbReference type="GO" id="GO:0016020">
    <property type="term" value="C:membrane"/>
    <property type="evidence" value="ECO:0007669"/>
    <property type="project" value="UniProtKB-SubCell"/>
</dbReference>
<protein>
    <submittedName>
        <fullName evidence="7">AI-2E family transporter</fullName>
    </submittedName>
</protein>
<accession>A0A2Z3GT07</accession>
<sequence length="362" mass="40113">MALNPTETNIYTPRQRFILLIVTLVVLGWLALFGLLQYLTAFLGAGILYVVLRPWFTALVHKRQWNRTLVTVLLLVFAVVVLVIPFFALTSLLINRIQTLAQNTDQILLVVQRIERKVGMQVTQENNVRQLLQQGAARVSQWIPTLASSVLNVVVIVGLMLFTLYYLFMQEDAFLAGLHRYLPFREKTLDELSNSLRNNVNANVLGSGLVALVQGLLTGATLWMFGVPQPLFWTVIAFFVAFIPVLGTPLVWGPAALYQFAQGQTTQGIGILLVGAIVIINIDNLLRIWLAKGMGDIHPWVTLVGLTLGVGIFGIVGLVIGPLLLSYFIVLMQVFARENRARAHVSNAAAEAMKRLAATEDQ</sequence>
<gene>
    <name evidence="7" type="ORF">DDQ68_19820</name>
</gene>
<keyword evidence="4 6" id="KW-1133">Transmembrane helix</keyword>
<dbReference type="Proteomes" id="UP000245999">
    <property type="component" value="Chromosome"/>
</dbReference>
<feature type="transmembrane region" description="Helical" evidence="6">
    <location>
        <begin position="310"/>
        <end position="332"/>
    </location>
</feature>
<organism evidence="7 8">
    <name type="scientific">Hymenobacter nivis</name>
    <dbReference type="NCBI Taxonomy" id="1850093"/>
    <lineage>
        <taxon>Bacteria</taxon>
        <taxon>Pseudomonadati</taxon>
        <taxon>Bacteroidota</taxon>
        <taxon>Cytophagia</taxon>
        <taxon>Cytophagales</taxon>
        <taxon>Hymenobacteraceae</taxon>
        <taxon>Hymenobacter</taxon>
    </lineage>
</organism>
<dbReference type="AlphaFoldDB" id="A0A2Z3GT07"/>
<keyword evidence="3 6" id="KW-0812">Transmembrane</keyword>
<name>A0A2Z3GT07_9BACT</name>
<feature type="transmembrane region" description="Helical" evidence="6">
    <location>
        <begin position="42"/>
        <end position="60"/>
    </location>
</feature>
<dbReference type="Pfam" id="PF01594">
    <property type="entry name" value="AI-2E_transport"/>
    <property type="match status" value="1"/>
</dbReference>
<feature type="transmembrane region" description="Helical" evidence="6">
    <location>
        <begin position="231"/>
        <end position="257"/>
    </location>
</feature>
<evidence type="ECO:0000256" key="5">
    <source>
        <dbReference type="ARBA" id="ARBA00023136"/>
    </source>
</evidence>
<evidence type="ECO:0000256" key="4">
    <source>
        <dbReference type="ARBA" id="ARBA00022989"/>
    </source>
</evidence>
<comment type="subcellular location">
    <subcellularLocation>
        <location evidence="1">Membrane</location>
        <topology evidence="1">Multi-pass membrane protein</topology>
    </subcellularLocation>
</comment>
<keyword evidence="5 6" id="KW-0472">Membrane</keyword>
<evidence type="ECO:0000256" key="3">
    <source>
        <dbReference type="ARBA" id="ARBA00022692"/>
    </source>
</evidence>
<reference evidence="8" key="1">
    <citation type="submission" date="2018-04" db="EMBL/GenBank/DDBJ databases">
        <title>Complete genome of Antarctic heterotrophic bacterium Hymenobacter nivis.</title>
        <authorList>
            <person name="Terashima M."/>
        </authorList>
    </citation>
    <scope>NUCLEOTIDE SEQUENCE [LARGE SCALE GENOMIC DNA]</scope>
    <source>
        <strain evidence="8">NBRC 111535</strain>
    </source>
</reference>
<evidence type="ECO:0000256" key="6">
    <source>
        <dbReference type="SAM" id="Phobius"/>
    </source>
</evidence>
<feature type="transmembrane region" description="Helical" evidence="6">
    <location>
        <begin position="146"/>
        <end position="168"/>
    </location>
</feature>
<dbReference type="RefSeq" id="WP_109657850.1">
    <property type="nucleotide sequence ID" value="NZ_CP029145.1"/>
</dbReference>